<keyword evidence="7 13" id="KW-0067">ATP-binding</keyword>
<dbReference type="KEGG" id="bbel:109470432"/>
<comment type="catalytic activity">
    <reaction evidence="12">
        <text>L-seryl-[protein] + ATP = O-phospho-L-seryl-[protein] + ADP + H(+)</text>
        <dbReference type="Rhea" id="RHEA:17989"/>
        <dbReference type="Rhea" id="RHEA-COMP:9863"/>
        <dbReference type="Rhea" id="RHEA-COMP:11604"/>
        <dbReference type="ChEBI" id="CHEBI:15378"/>
        <dbReference type="ChEBI" id="CHEBI:29999"/>
        <dbReference type="ChEBI" id="CHEBI:30616"/>
        <dbReference type="ChEBI" id="CHEBI:83421"/>
        <dbReference type="ChEBI" id="CHEBI:456216"/>
        <dbReference type="EC" id="2.7.11.1"/>
    </reaction>
</comment>
<evidence type="ECO:0000313" key="16">
    <source>
        <dbReference type="Proteomes" id="UP000515135"/>
    </source>
</evidence>
<keyword evidence="8" id="KW-0112">Calmodulin-binding</keyword>
<evidence type="ECO:0000259" key="15">
    <source>
        <dbReference type="PROSITE" id="PS50011"/>
    </source>
</evidence>
<dbReference type="InterPro" id="IPR011009">
    <property type="entry name" value="Kinase-like_dom_sf"/>
</dbReference>
<comment type="catalytic activity">
    <reaction evidence="11">
        <text>L-threonyl-[protein] + ATP = O-phospho-L-threonyl-[protein] + ADP + H(+)</text>
        <dbReference type="Rhea" id="RHEA:46608"/>
        <dbReference type="Rhea" id="RHEA-COMP:11060"/>
        <dbReference type="Rhea" id="RHEA-COMP:11605"/>
        <dbReference type="ChEBI" id="CHEBI:15378"/>
        <dbReference type="ChEBI" id="CHEBI:30013"/>
        <dbReference type="ChEBI" id="CHEBI:30616"/>
        <dbReference type="ChEBI" id="CHEBI:61977"/>
        <dbReference type="ChEBI" id="CHEBI:456216"/>
        <dbReference type="EC" id="2.7.11.1"/>
    </reaction>
</comment>
<dbReference type="FunFam" id="3.30.200.20:FF:000429">
    <property type="entry name" value="Calcium/calmodulin-dependent protein kinase kinase"/>
    <property type="match status" value="1"/>
</dbReference>
<feature type="region of interest" description="Disordered" evidence="14">
    <location>
        <begin position="135"/>
        <end position="163"/>
    </location>
</feature>
<dbReference type="SUPFAM" id="SSF56112">
    <property type="entry name" value="Protein kinase-like (PK-like)"/>
    <property type="match status" value="1"/>
</dbReference>
<dbReference type="PANTHER" id="PTHR24346:SF77">
    <property type="entry name" value="SERINE THREONINE PROTEIN KINASE"/>
    <property type="match status" value="1"/>
</dbReference>
<dbReference type="InterPro" id="IPR008271">
    <property type="entry name" value="Ser/Thr_kinase_AS"/>
</dbReference>
<dbReference type="GO" id="GO:0035556">
    <property type="term" value="P:intracellular signal transduction"/>
    <property type="evidence" value="ECO:0007669"/>
    <property type="project" value="TreeGrafter"/>
</dbReference>
<evidence type="ECO:0000313" key="17">
    <source>
        <dbReference type="RefSeq" id="XP_019624942.1"/>
    </source>
</evidence>
<evidence type="ECO:0000256" key="4">
    <source>
        <dbReference type="ARBA" id="ARBA00022679"/>
    </source>
</evidence>
<evidence type="ECO:0000256" key="8">
    <source>
        <dbReference type="ARBA" id="ARBA00022860"/>
    </source>
</evidence>
<feature type="region of interest" description="Disordered" evidence="14">
    <location>
        <begin position="262"/>
        <end position="285"/>
    </location>
</feature>
<protein>
    <submittedName>
        <fullName evidence="17">Calcium/calmodulin-dependent protein kinase kinase 1-like isoform X1</fullName>
    </submittedName>
</protein>
<keyword evidence="3" id="KW-0723">Serine/threonine-protein kinase</keyword>
<keyword evidence="6" id="KW-0418">Kinase</keyword>
<dbReference type="OrthoDB" id="68483at2759"/>
<evidence type="ECO:0000256" key="3">
    <source>
        <dbReference type="ARBA" id="ARBA00022527"/>
    </source>
</evidence>
<dbReference type="SMART" id="SM00220">
    <property type="entry name" value="S_TKc"/>
    <property type="match status" value="1"/>
</dbReference>
<dbReference type="GO" id="GO:0005737">
    <property type="term" value="C:cytoplasm"/>
    <property type="evidence" value="ECO:0007669"/>
    <property type="project" value="UniProtKB-SubCell"/>
</dbReference>
<proteinExistence type="predicted"/>
<evidence type="ECO:0000256" key="6">
    <source>
        <dbReference type="ARBA" id="ARBA00022777"/>
    </source>
</evidence>
<dbReference type="PANTHER" id="PTHR24346">
    <property type="entry name" value="MAP/MICROTUBULE AFFINITY-REGULATING KINASE"/>
    <property type="match status" value="1"/>
</dbReference>
<dbReference type="AlphaFoldDB" id="A0A6P4Z1J6"/>
<feature type="domain" description="Protein kinase" evidence="15">
    <location>
        <begin position="301"/>
        <end position="580"/>
    </location>
</feature>
<dbReference type="Gene3D" id="1.10.510.10">
    <property type="entry name" value="Transferase(Phosphotransferase) domain 1"/>
    <property type="match status" value="1"/>
</dbReference>
<dbReference type="RefSeq" id="XP_019624942.1">
    <property type="nucleotide sequence ID" value="XM_019769383.1"/>
</dbReference>
<accession>A0A6P4Z1J6</accession>
<feature type="binding site" evidence="13">
    <location>
        <position position="330"/>
    </location>
    <ligand>
        <name>ATP</name>
        <dbReference type="ChEBI" id="CHEBI:30616"/>
    </ligand>
</feature>
<organism evidence="16 17">
    <name type="scientific">Branchiostoma belcheri</name>
    <name type="common">Amphioxus</name>
    <dbReference type="NCBI Taxonomy" id="7741"/>
    <lineage>
        <taxon>Eukaryota</taxon>
        <taxon>Metazoa</taxon>
        <taxon>Chordata</taxon>
        <taxon>Cephalochordata</taxon>
        <taxon>Leptocardii</taxon>
        <taxon>Amphioxiformes</taxon>
        <taxon>Branchiostomatidae</taxon>
        <taxon>Branchiostoma</taxon>
    </lineage>
</organism>
<comment type="catalytic activity">
    <reaction evidence="9">
        <text>L-threonyl-[protein] + ATP = O-phospho-L-threonyl-[protein] + ADP + H(+)</text>
        <dbReference type="Rhea" id="RHEA:46608"/>
        <dbReference type="Rhea" id="RHEA-COMP:11060"/>
        <dbReference type="Rhea" id="RHEA-COMP:11605"/>
        <dbReference type="ChEBI" id="CHEBI:15378"/>
        <dbReference type="ChEBI" id="CHEBI:30013"/>
        <dbReference type="ChEBI" id="CHEBI:30616"/>
        <dbReference type="ChEBI" id="CHEBI:61977"/>
        <dbReference type="ChEBI" id="CHEBI:456216"/>
        <dbReference type="EC" id="2.7.11.17"/>
    </reaction>
</comment>
<dbReference type="GO" id="GO:0005524">
    <property type="term" value="F:ATP binding"/>
    <property type="evidence" value="ECO:0007669"/>
    <property type="project" value="UniProtKB-UniRule"/>
</dbReference>
<keyword evidence="5 13" id="KW-0547">Nucleotide-binding</keyword>
<dbReference type="GO" id="GO:0004683">
    <property type="term" value="F:calcium/calmodulin-dependent protein kinase activity"/>
    <property type="evidence" value="ECO:0007669"/>
    <property type="project" value="UniProtKB-EC"/>
</dbReference>
<dbReference type="PROSITE" id="PS00108">
    <property type="entry name" value="PROTEIN_KINASE_ST"/>
    <property type="match status" value="1"/>
</dbReference>
<dbReference type="Proteomes" id="UP000515135">
    <property type="component" value="Unplaced"/>
</dbReference>
<evidence type="ECO:0000256" key="9">
    <source>
        <dbReference type="ARBA" id="ARBA00047307"/>
    </source>
</evidence>
<evidence type="ECO:0000256" key="2">
    <source>
        <dbReference type="ARBA" id="ARBA00022490"/>
    </source>
</evidence>
<reference evidence="17" key="1">
    <citation type="submission" date="2025-08" db="UniProtKB">
        <authorList>
            <consortium name="RefSeq"/>
        </authorList>
    </citation>
    <scope>IDENTIFICATION</scope>
    <source>
        <tissue evidence="17">Gonad</tissue>
    </source>
</reference>
<keyword evidence="4" id="KW-0808">Transferase</keyword>
<evidence type="ECO:0000256" key="14">
    <source>
        <dbReference type="SAM" id="MobiDB-lite"/>
    </source>
</evidence>
<feature type="compositionally biased region" description="Polar residues" evidence="14">
    <location>
        <begin position="138"/>
        <end position="163"/>
    </location>
</feature>
<evidence type="ECO:0000256" key="1">
    <source>
        <dbReference type="ARBA" id="ARBA00004496"/>
    </source>
</evidence>
<evidence type="ECO:0000256" key="7">
    <source>
        <dbReference type="ARBA" id="ARBA00022840"/>
    </source>
</evidence>
<dbReference type="GO" id="GO:0005634">
    <property type="term" value="C:nucleus"/>
    <property type="evidence" value="ECO:0007669"/>
    <property type="project" value="UniProtKB-ARBA"/>
</dbReference>
<dbReference type="Pfam" id="PF00069">
    <property type="entry name" value="Pkinase"/>
    <property type="match status" value="1"/>
</dbReference>
<comment type="catalytic activity">
    <reaction evidence="10">
        <text>L-seryl-[protein] + ATP = O-phospho-L-seryl-[protein] + ADP + H(+)</text>
        <dbReference type="Rhea" id="RHEA:17989"/>
        <dbReference type="Rhea" id="RHEA-COMP:9863"/>
        <dbReference type="Rhea" id="RHEA-COMP:11604"/>
        <dbReference type="ChEBI" id="CHEBI:15378"/>
        <dbReference type="ChEBI" id="CHEBI:29999"/>
        <dbReference type="ChEBI" id="CHEBI:30616"/>
        <dbReference type="ChEBI" id="CHEBI:83421"/>
        <dbReference type="ChEBI" id="CHEBI:456216"/>
        <dbReference type="EC" id="2.7.11.17"/>
    </reaction>
</comment>
<evidence type="ECO:0000256" key="5">
    <source>
        <dbReference type="ARBA" id="ARBA00022741"/>
    </source>
</evidence>
<keyword evidence="16" id="KW-1185">Reference proteome</keyword>
<dbReference type="Gene3D" id="3.30.200.20">
    <property type="entry name" value="Phosphorylase Kinase, domain 1"/>
    <property type="match status" value="1"/>
</dbReference>
<dbReference type="GO" id="GO:0005516">
    <property type="term" value="F:calmodulin binding"/>
    <property type="evidence" value="ECO:0007669"/>
    <property type="project" value="UniProtKB-KW"/>
</dbReference>
<dbReference type="PROSITE" id="PS00107">
    <property type="entry name" value="PROTEIN_KINASE_ATP"/>
    <property type="match status" value="1"/>
</dbReference>
<evidence type="ECO:0000256" key="13">
    <source>
        <dbReference type="PROSITE-ProRule" id="PRU10141"/>
    </source>
</evidence>
<dbReference type="InterPro" id="IPR017441">
    <property type="entry name" value="Protein_kinase_ATP_BS"/>
</dbReference>
<name>A0A6P4Z1J6_BRABE</name>
<evidence type="ECO:0000256" key="10">
    <source>
        <dbReference type="ARBA" id="ARBA00047430"/>
    </source>
</evidence>
<dbReference type="PROSITE" id="PS50011">
    <property type="entry name" value="PROTEIN_KINASE_DOM"/>
    <property type="match status" value="1"/>
</dbReference>
<evidence type="ECO:0000256" key="11">
    <source>
        <dbReference type="ARBA" id="ARBA00047899"/>
    </source>
</evidence>
<sequence>MGNSAFKNGGRVKLVGTANQYIDKVRFSETDEQCIPDLEHIPDSNLGVLGLEGGDQNSVLLLDSAQQKECLPEMSAMKDQTPHVSAKDSQMHLCKLGAADVGGITVSGEEDTWKYQESPLGLSKNINQMESLKCKKSNGIQGSEETRGSQTQDVPANNTKQQNSIPDLESQEKDMLHASNTANLPLTTVPPRLGRTQTRYSLPEDIVYVLDKVKDAQLPDLHRQPSVVVTDSQNIVSQSGPQEPSGKECLDRPIYPTLPYSPYSSPMASPRLSHRYPRRPATESHRVSIMDKEDFTQLNQYRLKEEIGKGAYGVVKLAYDEKDDTNYAMKIISKKKLIKRDFFRRPPTRGVGRRGGAAPASRGLQQIYKEIAILKKLHHPNIVHLKEVLDDPQDDYLYLVFELVEKGPVLEVPTNNPLSEDQARQYFRDVLLGLEYLQYQKIIHGDIKPSNLLLGDDGHVKIADFGVSNEYDGVDALMSSSVGTPAFMAPETLSESTDKYSGKGLDVWALGITLYCFVYGHCPFEDSSILALHTKIRTQDLTFPNRYDVSLPLKELLKKMLDKDPISRVTIPDIKVNEWVTEKGSVTLPTEADNCTLVEVTDDEVTNCVKQVSQLNTLILVKSMLRKRSFSNPFRQSENSSSP</sequence>
<dbReference type="InterPro" id="IPR000719">
    <property type="entry name" value="Prot_kinase_dom"/>
</dbReference>
<dbReference type="GeneID" id="109470432"/>
<gene>
    <name evidence="17" type="primary">LOC109470432</name>
</gene>
<evidence type="ECO:0000256" key="12">
    <source>
        <dbReference type="ARBA" id="ARBA00048679"/>
    </source>
</evidence>
<comment type="subcellular location">
    <subcellularLocation>
        <location evidence="1">Cytoplasm</location>
    </subcellularLocation>
</comment>
<keyword evidence="2" id="KW-0963">Cytoplasm</keyword>